<evidence type="ECO:0000256" key="1">
    <source>
        <dbReference type="ARBA" id="ARBA00001974"/>
    </source>
</evidence>
<dbReference type="AlphaFoldDB" id="Z9JNF8"/>
<keyword evidence="4 8" id="KW-0285">Flavoprotein</keyword>
<dbReference type="GO" id="GO:0035999">
    <property type="term" value="P:tetrahydrofolate interconversion"/>
    <property type="evidence" value="ECO:0007669"/>
    <property type="project" value="UniProtKB-UniPathway"/>
</dbReference>
<dbReference type="Gene3D" id="3.20.20.220">
    <property type="match status" value="1"/>
</dbReference>
<dbReference type="GO" id="GO:0009086">
    <property type="term" value="P:methionine biosynthetic process"/>
    <property type="evidence" value="ECO:0007669"/>
    <property type="project" value="TreeGrafter"/>
</dbReference>
<name>Z9JNF8_9MICO</name>
<dbReference type="Pfam" id="PF02219">
    <property type="entry name" value="MTHFR"/>
    <property type="match status" value="1"/>
</dbReference>
<dbReference type="InterPro" id="IPR029041">
    <property type="entry name" value="FAD-linked_oxidoreductase-like"/>
</dbReference>
<dbReference type="HOGENOM" id="CLU_081788_0_0_11"/>
<evidence type="ECO:0000256" key="3">
    <source>
        <dbReference type="ARBA" id="ARBA00006743"/>
    </source>
</evidence>
<comment type="similarity">
    <text evidence="3 8">Belongs to the methylenetetrahydrofolate reductase family.</text>
</comment>
<evidence type="ECO:0000313" key="9">
    <source>
        <dbReference type="EMBL" id="EWS79714.1"/>
    </source>
</evidence>
<keyword evidence="10" id="KW-1185">Reference proteome</keyword>
<protein>
    <recommendedName>
        <fullName evidence="8">Methylenetetrahydrofolate reductase</fullName>
    </recommendedName>
</protein>
<proteinExistence type="inferred from homology"/>
<sequence length="279" mass="29397">MVDAPAVDPRCSTPGAVEHRPQFEVIPLPGALEAVIAHLPPGSRVSVTSSPTQGQEASLALAADLARAGFTAIPHLAARRIRGAAQAQEMAARMEEAGIREAFVIAGDPALPAGGLSGSLDLLEALHAQSPLLVAGVAGYPEGHPHAEPAAELDLLRRKAEHASYVVTQMCFAPRPIIDWARRAREAGVDLPVRPGVAGPVDLARLLRIGSRVGVGPSLSVLRRHGTGLRRLMRPGTWSPEDLLADLARDARAARLELAAPHVYTFNALELTGAHWAGR</sequence>
<evidence type="ECO:0000256" key="2">
    <source>
        <dbReference type="ARBA" id="ARBA00004777"/>
    </source>
</evidence>
<dbReference type="STRING" id="396014.BF93_09810"/>
<dbReference type="GO" id="GO:0071949">
    <property type="term" value="F:FAD binding"/>
    <property type="evidence" value="ECO:0007669"/>
    <property type="project" value="TreeGrafter"/>
</dbReference>
<reference evidence="9 10" key="1">
    <citation type="submission" date="2014-02" db="EMBL/GenBank/DDBJ databases">
        <title>Genome sequence of Brachybacterium phenoliresistens strain W13A50.</title>
        <authorList>
            <person name="Wang X."/>
        </authorList>
    </citation>
    <scope>NUCLEOTIDE SEQUENCE [LARGE SCALE GENOMIC DNA]</scope>
    <source>
        <strain evidence="9 10">W13A50</strain>
    </source>
</reference>
<dbReference type="GO" id="GO:0106312">
    <property type="term" value="F:methylenetetrahydrofolate reductase (NADH) activity"/>
    <property type="evidence" value="ECO:0007669"/>
    <property type="project" value="UniProtKB-EC"/>
</dbReference>
<comment type="cofactor">
    <cofactor evidence="1 8">
        <name>FAD</name>
        <dbReference type="ChEBI" id="CHEBI:57692"/>
    </cofactor>
</comment>
<keyword evidence="5 8" id="KW-0274">FAD</keyword>
<dbReference type="UniPathway" id="UPA00193"/>
<comment type="catalytic activity">
    <reaction evidence="7">
        <text>(6S)-5-methyl-5,6,7,8-tetrahydrofolate + NAD(+) = (6R)-5,10-methylene-5,6,7,8-tetrahydrofolate + NADH + H(+)</text>
        <dbReference type="Rhea" id="RHEA:19821"/>
        <dbReference type="ChEBI" id="CHEBI:15378"/>
        <dbReference type="ChEBI" id="CHEBI:15636"/>
        <dbReference type="ChEBI" id="CHEBI:18608"/>
        <dbReference type="ChEBI" id="CHEBI:57540"/>
        <dbReference type="ChEBI" id="CHEBI:57945"/>
        <dbReference type="EC" id="1.5.1.54"/>
    </reaction>
    <physiologicalReaction direction="right-to-left" evidence="7">
        <dbReference type="Rhea" id="RHEA:19823"/>
    </physiologicalReaction>
</comment>
<dbReference type="RefSeq" id="WP_051487154.1">
    <property type="nucleotide sequence ID" value="NZ_KK070008.1"/>
</dbReference>
<evidence type="ECO:0000256" key="8">
    <source>
        <dbReference type="RuleBase" id="RU003862"/>
    </source>
</evidence>
<dbReference type="PANTHER" id="PTHR45754:SF3">
    <property type="entry name" value="METHYLENETETRAHYDROFOLATE REDUCTASE (NADPH)"/>
    <property type="match status" value="1"/>
</dbReference>
<evidence type="ECO:0000256" key="7">
    <source>
        <dbReference type="ARBA" id="ARBA00048628"/>
    </source>
</evidence>
<accession>Z9JNF8</accession>
<gene>
    <name evidence="9" type="ORF">BF93_09810</name>
</gene>
<dbReference type="SUPFAM" id="SSF51730">
    <property type="entry name" value="FAD-linked oxidoreductase"/>
    <property type="match status" value="1"/>
</dbReference>
<comment type="pathway">
    <text evidence="2 8">One-carbon metabolism; tetrahydrofolate interconversion.</text>
</comment>
<dbReference type="InterPro" id="IPR003171">
    <property type="entry name" value="Mehydrof_redctse-like"/>
</dbReference>
<dbReference type="eggNOG" id="COG0685">
    <property type="taxonomic scope" value="Bacteria"/>
</dbReference>
<evidence type="ECO:0000313" key="10">
    <source>
        <dbReference type="Proteomes" id="UP000023067"/>
    </source>
</evidence>
<evidence type="ECO:0000256" key="5">
    <source>
        <dbReference type="ARBA" id="ARBA00022827"/>
    </source>
</evidence>
<dbReference type="OrthoDB" id="9812555at2"/>
<evidence type="ECO:0000256" key="6">
    <source>
        <dbReference type="ARBA" id="ARBA00023002"/>
    </source>
</evidence>
<dbReference type="Proteomes" id="UP000023067">
    <property type="component" value="Unassembled WGS sequence"/>
</dbReference>
<dbReference type="PANTHER" id="PTHR45754">
    <property type="entry name" value="METHYLENETETRAHYDROFOLATE REDUCTASE"/>
    <property type="match status" value="1"/>
</dbReference>
<dbReference type="GO" id="GO:0005829">
    <property type="term" value="C:cytosol"/>
    <property type="evidence" value="ECO:0007669"/>
    <property type="project" value="TreeGrafter"/>
</dbReference>
<organism evidence="9 10">
    <name type="scientific">Brachybacterium phenoliresistens</name>
    <dbReference type="NCBI Taxonomy" id="396014"/>
    <lineage>
        <taxon>Bacteria</taxon>
        <taxon>Bacillati</taxon>
        <taxon>Actinomycetota</taxon>
        <taxon>Actinomycetes</taxon>
        <taxon>Micrococcales</taxon>
        <taxon>Dermabacteraceae</taxon>
        <taxon>Brachybacterium</taxon>
    </lineage>
</organism>
<evidence type="ECO:0000256" key="4">
    <source>
        <dbReference type="ARBA" id="ARBA00022630"/>
    </source>
</evidence>
<comment type="caution">
    <text evidence="9">The sequence shown here is derived from an EMBL/GenBank/DDBJ whole genome shotgun (WGS) entry which is preliminary data.</text>
</comment>
<keyword evidence="6 8" id="KW-0560">Oxidoreductase</keyword>
<dbReference type="EMBL" id="JDYK01000026">
    <property type="protein sequence ID" value="EWS79714.1"/>
    <property type="molecule type" value="Genomic_DNA"/>
</dbReference>
<dbReference type="PATRIC" id="fig|396014.3.peg.3458"/>